<evidence type="ECO:0000256" key="1">
    <source>
        <dbReference type="SAM" id="MobiDB-lite"/>
    </source>
</evidence>
<gene>
    <name evidence="2" type="ORF">Tco_0877146</name>
</gene>
<organism evidence="2 3">
    <name type="scientific">Tanacetum coccineum</name>
    <dbReference type="NCBI Taxonomy" id="301880"/>
    <lineage>
        <taxon>Eukaryota</taxon>
        <taxon>Viridiplantae</taxon>
        <taxon>Streptophyta</taxon>
        <taxon>Embryophyta</taxon>
        <taxon>Tracheophyta</taxon>
        <taxon>Spermatophyta</taxon>
        <taxon>Magnoliopsida</taxon>
        <taxon>eudicotyledons</taxon>
        <taxon>Gunneridae</taxon>
        <taxon>Pentapetalae</taxon>
        <taxon>asterids</taxon>
        <taxon>campanulids</taxon>
        <taxon>Asterales</taxon>
        <taxon>Asteraceae</taxon>
        <taxon>Asteroideae</taxon>
        <taxon>Anthemideae</taxon>
        <taxon>Anthemidinae</taxon>
        <taxon>Tanacetum</taxon>
    </lineage>
</organism>
<evidence type="ECO:0000313" key="3">
    <source>
        <dbReference type="Proteomes" id="UP001151760"/>
    </source>
</evidence>
<keyword evidence="3" id="KW-1185">Reference proteome</keyword>
<dbReference type="Proteomes" id="UP001151760">
    <property type="component" value="Unassembled WGS sequence"/>
</dbReference>
<feature type="compositionally biased region" description="Polar residues" evidence="1">
    <location>
        <begin position="276"/>
        <end position="287"/>
    </location>
</feature>
<evidence type="ECO:0000313" key="2">
    <source>
        <dbReference type="EMBL" id="GJT18440.1"/>
    </source>
</evidence>
<reference evidence="2" key="2">
    <citation type="submission" date="2022-01" db="EMBL/GenBank/DDBJ databases">
        <authorList>
            <person name="Yamashiro T."/>
            <person name="Shiraishi A."/>
            <person name="Satake H."/>
            <person name="Nakayama K."/>
        </authorList>
    </citation>
    <scope>NUCLEOTIDE SEQUENCE</scope>
</reference>
<proteinExistence type="predicted"/>
<feature type="compositionally biased region" description="Polar residues" evidence="1">
    <location>
        <begin position="248"/>
        <end position="269"/>
    </location>
</feature>
<protein>
    <submittedName>
        <fullName evidence="2">Uncharacterized protein</fullName>
    </submittedName>
</protein>
<feature type="region of interest" description="Disordered" evidence="1">
    <location>
        <begin position="240"/>
        <end position="287"/>
    </location>
</feature>
<sequence>MPKFNKSVQIRDLDDNNKVIDLDEGNADRRVVIKKQTKGKFLGLHKCRKRLAIKWLTHCLPGESSGSEEDNDHVNDGAEGLGEDNVEFNDGAEGLRQDNVEFKDGVEGLGHDNMFEDYDQEHGNEKEVSDYDSFESDVGDDDINSDRRKVLRERKGEELKDKIRAHAVETRRHITIMKNDNVKVKAKCLSIIPTLGDADVGSFGLSKSNGITINEEVSSWCSKHKAFRAKSEATEVMKGDAESALNVGAQTAATTQSQPMSQPTGSQPQTKKKMTKNATNRIVTPTK</sequence>
<name>A0ABQ5BUB0_9ASTR</name>
<dbReference type="EMBL" id="BQNB010013637">
    <property type="protein sequence ID" value="GJT18440.1"/>
    <property type="molecule type" value="Genomic_DNA"/>
</dbReference>
<accession>A0ABQ5BUB0</accession>
<comment type="caution">
    <text evidence="2">The sequence shown here is derived from an EMBL/GenBank/DDBJ whole genome shotgun (WGS) entry which is preliminary data.</text>
</comment>
<feature type="region of interest" description="Disordered" evidence="1">
    <location>
        <begin position="62"/>
        <end position="83"/>
    </location>
</feature>
<reference evidence="2" key="1">
    <citation type="journal article" date="2022" name="Int. J. Mol. Sci.">
        <title>Draft Genome of Tanacetum Coccineum: Genomic Comparison of Closely Related Tanacetum-Family Plants.</title>
        <authorList>
            <person name="Yamashiro T."/>
            <person name="Shiraishi A."/>
            <person name="Nakayama K."/>
            <person name="Satake H."/>
        </authorList>
    </citation>
    <scope>NUCLEOTIDE SEQUENCE</scope>
</reference>